<keyword evidence="1" id="KW-0732">Signal</keyword>
<evidence type="ECO:0000256" key="1">
    <source>
        <dbReference type="SAM" id="SignalP"/>
    </source>
</evidence>
<dbReference type="PROSITE" id="PS51257">
    <property type="entry name" value="PROKAR_LIPOPROTEIN"/>
    <property type="match status" value="1"/>
</dbReference>
<feature type="chain" id="PRO_5045522412" evidence="1">
    <location>
        <begin position="19"/>
        <end position="135"/>
    </location>
</feature>
<dbReference type="EMBL" id="JAFLVR010000059">
    <property type="protein sequence ID" value="MBO0454406.1"/>
    <property type="molecule type" value="Genomic_DNA"/>
</dbReference>
<comment type="caution">
    <text evidence="3">The sequence shown here is derived from an EMBL/GenBank/DDBJ whole genome shotgun (WGS) entry which is preliminary data.</text>
</comment>
<organism evidence="3 4">
    <name type="scientific">Candidatus Enterococcus murrayae</name>
    <dbReference type="NCBI Taxonomy" id="2815321"/>
    <lineage>
        <taxon>Bacteria</taxon>
        <taxon>Bacillati</taxon>
        <taxon>Bacillota</taxon>
        <taxon>Bacilli</taxon>
        <taxon>Lactobacillales</taxon>
        <taxon>Enterococcaceae</taxon>
        <taxon>Enterococcus</taxon>
    </lineage>
</organism>
<feature type="domain" description="Transcobalamin-like C-terminal" evidence="2">
    <location>
        <begin position="68"/>
        <end position="133"/>
    </location>
</feature>
<gene>
    <name evidence="3" type="ORF">JZO85_19285</name>
</gene>
<name>A0ABS3HLU5_9ENTE</name>
<sequence>MKKKILVFTLLASLLAFSGCTTKEADSTDKSTTKEEVSSSKKAEVTSTITLLDGDKELSKKEIAFQDGEKLFDVLEKNYEIEDNDGMISSIDGHAQDEKNKKYWVFTINDEQVNSGAKDVVLKDGDRVVFKLEQF</sequence>
<dbReference type="RefSeq" id="WP_207110145.1">
    <property type="nucleotide sequence ID" value="NZ_JAFLVR010000059.1"/>
</dbReference>
<dbReference type="Gene3D" id="2.170.130.30">
    <property type="match status" value="1"/>
</dbReference>
<evidence type="ECO:0000313" key="4">
    <source>
        <dbReference type="Proteomes" id="UP000664495"/>
    </source>
</evidence>
<protein>
    <submittedName>
        <fullName evidence="3">DUF4430 domain-containing protein</fullName>
    </submittedName>
</protein>
<accession>A0ABS3HLU5</accession>
<feature type="signal peptide" evidence="1">
    <location>
        <begin position="1"/>
        <end position="18"/>
    </location>
</feature>
<evidence type="ECO:0000259" key="2">
    <source>
        <dbReference type="Pfam" id="PF14478"/>
    </source>
</evidence>
<evidence type="ECO:0000313" key="3">
    <source>
        <dbReference type="EMBL" id="MBO0454406.1"/>
    </source>
</evidence>
<proteinExistence type="predicted"/>
<dbReference type="Pfam" id="PF14478">
    <property type="entry name" value="DUF4430"/>
    <property type="match status" value="1"/>
</dbReference>
<reference evidence="3 4" key="1">
    <citation type="submission" date="2021-03" db="EMBL/GenBank/DDBJ databases">
        <title>Enterococcal diversity collection.</title>
        <authorList>
            <person name="Gilmore M.S."/>
            <person name="Schwartzman J."/>
            <person name="Van Tyne D."/>
            <person name="Martin M."/>
            <person name="Earl A.M."/>
            <person name="Manson A.L."/>
            <person name="Straub T."/>
            <person name="Salamzade R."/>
            <person name="Saavedra J."/>
            <person name="Lebreton F."/>
            <person name="Prichula J."/>
            <person name="Schaufler K."/>
            <person name="Gaca A."/>
            <person name="Sgardioli B."/>
            <person name="Wagenaar J."/>
            <person name="Strong T."/>
        </authorList>
    </citation>
    <scope>NUCLEOTIDE SEQUENCE [LARGE SCALE GENOMIC DNA]</scope>
    <source>
        <strain evidence="3 4">MJM16</strain>
    </source>
</reference>
<dbReference type="Proteomes" id="UP000664495">
    <property type="component" value="Unassembled WGS sequence"/>
</dbReference>
<dbReference type="InterPro" id="IPR027954">
    <property type="entry name" value="Transcobalamin-like_C"/>
</dbReference>
<keyword evidence="4" id="KW-1185">Reference proteome</keyword>